<gene>
    <name evidence="1" type="ORF">V8G54_033102</name>
</gene>
<name>A0AAQ3MMB7_VIGMU</name>
<reference evidence="1 2" key="1">
    <citation type="journal article" date="2023" name="Life. Sci Alliance">
        <title>Evolutionary insights into 3D genome organization and epigenetic landscape of Vigna mungo.</title>
        <authorList>
            <person name="Junaid A."/>
            <person name="Singh B."/>
            <person name="Bhatia S."/>
        </authorList>
    </citation>
    <scope>NUCLEOTIDE SEQUENCE [LARGE SCALE GENOMIC DNA]</scope>
    <source>
        <strain evidence="1">Urdbean</strain>
    </source>
</reference>
<sequence>MTSAPLLVLVYFNGTIFTEENYYETYISSETAWVTIIDTKNIVEVKQAILNNFNMSALHQYQVELQYRLPIYICGGNAHYRSCNIAADDDLEAIFFMATQKAVQVQVEIMAFITPIQPNTTPNELCYDLSNNFSFSLNLH</sequence>
<keyword evidence="2" id="KW-1185">Reference proteome</keyword>
<evidence type="ECO:0000313" key="1">
    <source>
        <dbReference type="EMBL" id="WVY94014.1"/>
    </source>
</evidence>
<evidence type="ECO:0000313" key="2">
    <source>
        <dbReference type="Proteomes" id="UP001374535"/>
    </source>
</evidence>
<protein>
    <submittedName>
        <fullName evidence="1">Uncharacterized protein</fullName>
    </submittedName>
</protein>
<dbReference type="EMBL" id="CP144691">
    <property type="protein sequence ID" value="WVY94014.1"/>
    <property type="molecule type" value="Genomic_DNA"/>
</dbReference>
<accession>A0AAQ3MMB7</accession>
<dbReference type="Proteomes" id="UP001374535">
    <property type="component" value="Chromosome 10"/>
</dbReference>
<dbReference type="AlphaFoldDB" id="A0AAQ3MMB7"/>
<organism evidence="1 2">
    <name type="scientific">Vigna mungo</name>
    <name type="common">Black gram</name>
    <name type="synonym">Phaseolus mungo</name>
    <dbReference type="NCBI Taxonomy" id="3915"/>
    <lineage>
        <taxon>Eukaryota</taxon>
        <taxon>Viridiplantae</taxon>
        <taxon>Streptophyta</taxon>
        <taxon>Embryophyta</taxon>
        <taxon>Tracheophyta</taxon>
        <taxon>Spermatophyta</taxon>
        <taxon>Magnoliopsida</taxon>
        <taxon>eudicotyledons</taxon>
        <taxon>Gunneridae</taxon>
        <taxon>Pentapetalae</taxon>
        <taxon>rosids</taxon>
        <taxon>fabids</taxon>
        <taxon>Fabales</taxon>
        <taxon>Fabaceae</taxon>
        <taxon>Papilionoideae</taxon>
        <taxon>50 kb inversion clade</taxon>
        <taxon>NPAAA clade</taxon>
        <taxon>indigoferoid/millettioid clade</taxon>
        <taxon>Phaseoleae</taxon>
        <taxon>Vigna</taxon>
    </lineage>
</organism>
<proteinExistence type="predicted"/>